<sequence length="135" mass="14229">MDRITHTRQAWQARLLWPWLLGAAATLAGGWLSSALSAVHGLPGFAATLLLLLALYGVAAVLARVQAAGPTAAIAGVFYLGIPVGLVIDAMLERTSGGAPRELFPYELAIWCAYAALPVAVGMAIGSWWHSRHPT</sequence>
<feature type="transmembrane region" description="Helical" evidence="1">
    <location>
        <begin position="45"/>
        <end position="63"/>
    </location>
</feature>
<gene>
    <name evidence="2" type="ORF">H8R02_05685</name>
</gene>
<keyword evidence="1" id="KW-1133">Transmembrane helix</keyword>
<dbReference type="EMBL" id="JACORU010000001">
    <property type="protein sequence ID" value="MBC5763932.1"/>
    <property type="molecule type" value="Genomic_DNA"/>
</dbReference>
<proteinExistence type="predicted"/>
<feature type="transmembrane region" description="Helical" evidence="1">
    <location>
        <begin position="108"/>
        <end position="129"/>
    </location>
</feature>
<keyword evidence="1" id="KW-0812">Transmembrane</keyword>
<organism evidence="2 3">
    <name type="scientific">Ramlibacter albus</name>
    <dbReference type="NCBI Taxonomy" id="2079448"/>
    <lineage>
        <taxon>Bacteria</taxon>
        <taxon>Pseudomonadati</taxon>
        <taxon>Pseudomonadota</taxon>
        <taxon>Betaproteobacteria</taxon>
        <taxon>Burkholderiales</taxon>
        <taxon>Comamonadaceae</taxon>
        <taxon>Ramlibacter</taxon>
    </lineage>
</organism>
<dbReference type="RefSeq" id="WP_187080345.1">
    <property type="nucleotide sequence ID" value="NZ_JACORU010000001.1"/>
</dbReference>
<evidence type="ECO:0000313" key="2">
    <source>
        <dbReference type="EMBL" id="MBC5763932.1"/>
    </source>
</evidence>
<accession>A0A923M4A6</accession>
<reference evidence="2" key="1">
    <citation type="submission" date="2020-08" db="EMBL/GenBank/DDBJ databases">
        <title>Ramlibacter sp. GTP1 16S ribosomal RNA gene genome sequencing and assembly.</title>
        <authorList>
            <person name="Kang M."/>
        </authorList>
    </citation>
    <scope>NUCLEOTIDE SEQUENCE</scope>
    <source>
        <strain evidence="2">GTP1</strain>
    </source>
</reference>
<keyword evidence="1" id="KW-0472">Membrane</keyword>
<dbReference type="Proteomes" id="UP000596827">
    <property type="component" value="Unassembled WGS sequence"/>
</dbReference>
<comment type="caution">
    <text evidence="2">The sequence shown here is derived from an EMBL/GenBank/DDBJ whole genome shotgun (WGS) entry which is preliminary data.</text>
</comment>
<evidence type="ECO:0000256" key="1">
    <source>
        <dbReference type="SAM" id="Phobius"/>
    </source>
</evidence>
<protein>
    <submittedName>
        <fullName evidence="2">Uncharacterized protein</fullName>
    </submittedName>
</protein>
<keyword evidence="3" id="KW-1185">Reference proteome</keyword>
<dbReference type="AlphaFoldDB" id="A0A923M4A6"/>
<feature type="transmembrane region" description="Helical" evidence="1">
    <location>
        <begin position="70"/>
        <end position="88"/>
    </location>
</feature>
<evidence type="ECO:0000313" key="3">
    <source>
        <dbReference type="Proteomes" id="UP000596827"/>
    </source>
</evidence>
<name>A0A923M4A6_9BURK</name>